<comment type="similarity">
    <text evidence="1">Belongs to the cystatin family.</text>
</comment>
<gene>
    <name evidence="4" type="primary">LOC108717540</name>
</gene>
<dbReference type="InterPro" id="IPR046350">
    <property type="entry name" value="Cystatin_sf"/>
</dbReference>
<name>A0A1L8G1V9_XENLA</name>
<accession>A0A1L8G1V9</accession>
<dbReference type="OrthoDB" id="1908104at2759"/>
<keyword evidence="2" id="KW-1015">Disulfide bond</keyword>
<dbReference type="SUPFAM" id="SSF54403">
    <property type="entry name" value="Cystatin/monellin"/>
    <property type="match status" value="1"/>
</dbReference>
<reference evidence="4" key="1">
    <citation type="submission" date="2025-08" db="UniProtKB">
        <authorList>
            <consortium name="RefSeq"/>
        </authorList>
    </citation>
    <scope>IDENTIFICATION</scope>
    <source>
        <strain evidence="4">J_2021</strain>
        <tissue evidence="4">Erythrocytes</tissue>
    </source>
</reference>
<evidence type="ECO:0000313" key="3">
    <source>
        <dbReference type="Proteomes" id="UP000186698"/>
    </source>
</evidence>
<dbReference type="CDD" id="cd00042">
    <property type="entry name" value="CY"/>
    <property type="match status" value="1"/>
</dbReference>
<dbReference type="GO" id="GO:0005615">
    <property type="term" value="C:extracellular space"/>
    <property type="evidence" value="ECO:0000318"/>
    <property type="project" value="GO_Central"/>
</dbReference>
<dbReference type="RefSeq" id="XP_018120259.1">
    <property type="nucleotide sequence ID" value="XM_018264770.2"/>
</dbReference>
<dbReference type="KEGG" id="xla:108717540"/>
<dbReference type="GO" id="GO:0005737">
    <property type="term" value="C:cytoplasm"/>
    <property type="evidence" value="ECO:0000318"/>
    <property type="project" value="GO_Central"/>
</dbReference>
<evidence type="ECO:0000256" key="1">
    <source>
        <dbReference type="ARBA" id="ARBA00009403"/>
    </source>
</evidence>
<proteinExistence type="inferred from homology"/>
<dbReference type="Proteomes" id="UP000186698">
    <property type="component" value="Chromosome 5S"/>
</dbReference>
<dbReference type="STRING" id="8355.A0A1L8G1V9"/>
<organism evidence="3 4">
    <name type="scientific">Xenopus laevis</name>
    <name type="common">African clawed frog</name>
    <dbReference type="NCBI Taxonomy" id="8355"/>
    <lineage>
        <taxon>Eukaryota</taxon>
        <taxon>Metazoa</taxon>
        <taxon>Chordata</taxon>
        <taxon>Craniata</taxon>
        <taxon>Vertebrata</taxon>
        <taxon>Euteleostomi</taxon>
        <taxon>Amphibia</taxon>
        <taxon>Batrachia</taxon>
        <taxon>Anura</taxon>
        <taxon>Pipoidea</taxon>
        <taxon>Pipidae</taxon>
        <taxon>Xenopodinae</taxon>
        <taxon>Xenopus</taxon>
        <taxon>Xenopus</taxon>
    </lineage>
</organism>
<dbReference type="PaxDb" id="8355-A0A1L8G1V9"/>
<dbReference type="PANTHER" id="PTHR46186">
    <property type="entry name" value="CYSTATIN"/>
    <property type="match status" value="1"/>
</dbReference>
<evidence type="ECO:0000256" key="2">
    <source>
        <dbReference type="ARBA" id="ARBA00023157"/>
    </source>
</evidence>
<dbReference type="FunFam" id="3.10.450.10:FF:000004">
    <property type="entry name" value="Cystatin C"/>
    <property type="match status" value="1"/>
</dbReference>
<sequence>MASSLYLGLVLSFALLVTVVTSSMLVGAPVTTYPNTDEVRNATNFALKEFNRRSNDARPYKLIKMISVKSQVVAGIYYFLTMKIGVTTCRKNAKPNLEACELARGDYAEMLICTFIVYVVAWENIMSLSHSDCVAA</sequence>
<protein>
    <submittedName>
        <fullName evidence="4">Cystatin</fullName>
    </submittedName>
</protein>
<dbReference type="GeneID" id="108717540"/>
<dbReference type="GO" id="GO:0004869">
    <property type="term" value="F:cysteine-type endopeptidase inhibitor activity"/>
    <property type="evidence" value="ECO:0000318"/>
    <property type="project" value="GO_Central"/>
</dbReference>
<dbReference type="Gene3D" id="3.10.450.10">
    <property type="match status" value="1"/>
</dbReference>
<dbReference type="OMA" id="AWENIMS"/>
<dbReference type="Bgee" id="108717540">
    <property type="expression patterns" value="Expressed in kidney and 1 other cell type or tissue"/>
</dbReference>
<dbReference type="AlphaFoldDB" id="A0A1L8G1V9"/>
<dbReference type="InterPro" id="IPR000010">
    <property type="entry name" value="Cystatin_dom"/>
</dbReference>
<evidence type="ECO:0000313" key="4">
    <source>
        <dbReference type="RefSeq" id="XP_018120259.1"/>
    </source>
</evidence>
<keyword evidence="3" id="KW-1185">Reference proteome</keyword>
<dbReference type="SMART" id="SM00043">
    <property type="entry name" value="CY"/>
    <property type="match status" value="1"/>
</dbReference>
<dbReference type="GO" id="GO:0031982">
    <property type="term" value="C:vesicle"/>
    <property type="evidence" value="ECO:0000318"/>
    <property type="project" value="GO_Central"/>
</dbReference>
<dbReference type="Pfam" id="PF00031">
    <property type="entry name" value="Cystatin"/>
    <property type="match status" value="1"/>
</dbReference>
<dbReference type="PANTHER" id="PTHR46186:SF15">
    <property type="entry name" value="CYSTATIN-LIKE"/>
    <property type="match status" value="1"/>
</dbReference>